<keyword evidence="1" id="KW-0472">Membrane</keyword>
<feature type="transmembrane region" description="Helical" evidence="1">
    <location>
        <begin position="173"/>
        <end position="199"/>
    </location>
</feature>
<protein>
    <submittedName>
        <fullName evidence="2">Uncharacterized protein</fullName>
    </submittedName>
</protein>
<accession>W4VNV1</accession>
<reference evidence="2 3" key="1">
    <citation type="journal article" date="2014" name="Genome Announc.">
        <title>Draft Genome Sequence of the Boron-Tolerant and Moderately Halotolerant Bacterium Gracilibacillus boraciitolerans JCM 21714T.</title>
        <authorList>
            <person name="Ahmed I."/>
            <person name="Oshima K."/>
            <person name="Suda W."/>
            <person name="Kitamura K."/>
            <person name="Iida T."/>
            <person name="Ohmori Y."/>
            <person name="Fujiwara T."/>
            <person name="Hattori M."/>
            <person name="Ohkuma M."/>
        </authorList>
    </citation>
    <scope>NUCLEOTIDE SEQUENCE [LARGE SCALE GENOMIC DNA]</scope>
    <source>
        <strain evidence="2 3">JCM 21714</strain>
    </source>
</reference>
<evidence type="ECO:0000313" key="3">
    <source>
        <dbReference type="Proteomes" id="UP000019102"/>
    </source>
</evidence>
<keyword evidence="3" id="KW-1185">Reference proteome</keyword>
<organism evidence="2 3">
    <name type="scientific">Gracilibacillus boraciitolerans JCM 21714</name>
    <dbReference type="NCBI Taxonomy" id="1298598"/>
    <lineage>
        <taxon>Bacteria</taxon>
        <taxon>Bacillati</taxon>
        <taxon>Bacillota</taxon>
        <taxon>Bacilli</taxon>
        <taxon>Bacillales</taxon>
        <taxon>Bacillaceae</taxon>
        <taxon>Gracilibacillus</taxon>
    </lineage>
</organism>
<sequence length="242" mass="27743">MAIFGQALIVFLAHIVVGDKSNFPYKDLIFVVHVIITILIIIFSVVFAIPTIYKKMESFQYLISIIISQNLFGITPYFWTLHAIGRTEASTNSLIFATVLTLLLGIFVFILTCIRFRRLLVQGKFRKGTIKEQTRQKLEAKSFLPLAVIGGLGVVYFIQFISNHVSRIEFNILTMGIIGLGVFYTMLFVLPEQLVILYCKKRFKSFNFNKEGKIYPFGSGEKPAVICQEQNEKYLDIKVQFW</sequence>
<evidence type="ECO:0000313" key="2">
    <source>
        <dbReference type="EMBL" id="GAE94513.1"/>
    </source>
</evidence>
<dbReference type="STRING" id="1298598.JCM21714_3675"/>
<comment type="caution">
    <text evidence="2">The sequence shown here is derived from an EMBL/GenBank/DDBJ whole genome shotgun (WGS) entry which is preliminary data.</text>
</comment>
<dbReference type="Proteomes" id="UP000019102">
    <property type="component" value="Unassembled WGS sequence"/>
</dbReference>
<dbReference type="EMBL" id="BAVS01000025">
    <property type="protein sequence ID" value="GAE94513.1"/>
    <property type="molecule type" value="Genomic_DNA"/>
</dbReference>
<dbReference type="eggNOG" id="ENOG502ZMN6">
    <property type="taxonomic scope" value="Bacteria"/>
</dbReference>
<name>W4VNV1_9BACI</name>
<feature type="transmembrane region" description="Helical" evidence="1">
    <location>
        <begin position="143"/>
        <end position="161"/>
    </location>
</feature>
<feature type="transmembrane region" description="Helical" evidence="1">
    <location>
        <begin position="94"/>
        <end position="116"/>
    </location>
</feature>
<keyword evidence="1" id="KW-0812">Transmembrane</keyword>
<feature type="transmembrane region" description="Helical" evidence="1">
    <location>
        <begin position="28"/>
        <end position="49"/>
    </location>
</feature>
<proteinExistence type="predicted"/>
<feature type="transmembrane region" description="Helical" evidence="1">
    <location>
        <begin position="61"/>
        <end position="79"/>
    </location>
</feature>
<dbReference type="RefSeq" id="WP_200868455.1">
    <property type="nucleotide sequence ID" value="NZ_BAVS01000025.1"/>
</dbReference>
<gene>
    <name evidence="2" type="ORF">JCM21714_3675</name>
</gene>
<evidence type="ECO:0000256" key="1">
    <source>
        <dbReference type="SAM" id="Phobius"/>
    </source>
</evidence>
<dbReference type="AlphaFoldDB" id="W4VNV1"/>
<keyword evidence="1" id="KW-1133">Transmembrane helix</keyword>